<sequence>MKTVQIAKWRIEADPEATHDHYRSACPPCGCLYCRNFRKAFSGFPWFEELGVAPALPDLLSDFPAESPDKRLYIGHYHLAGRLLDGPEIMDGQWDESVTAAIGEFTIGFSRSEDGLILEFEAVLPWRMDESQED</sequence>
<evidence type="ECO:0000313" key="2">
    <source>
        <dbReference type="Proteomes" id="UP000198823"/>
    </source>
</evidence>
<dbReference type="RefSeq" id="WP_092093749.1">
    <property type="nucleotide sequence ID" value="NZ_FNAR01000001.1"/>
</dbReference>
<gene>
    <name evidence="1" type="ORF">SAMN04488126_101332</name>
</gene>
<proteinExistence type="predicted"/>
<protein>
    <submittedName>
        <fullName evidence="1">Uncharacterized protein</fullName>
    </submittedName>
</protein>
<dbReference type="Proteomes" id="UP000198823">
    <property type="component" value="Unassembled WGS sequence"/>
</dbReference>
<accession>A0A1G6Y6J5</accession>
<dbReference type="EMBL" id="FNAR01000001">
    <property type="protein sequence ID" value="SDD86114.1"/>
    <property type="molecule type" value="Genomic_DNA"/>
</dbReference>
<dbReference type="STRING" id="426756.SAMN04488126_101332"/>
<reference evidence="1 2" key="1">
    <citation type="submission" date="2016-10" db="EMBL/GenBank/DDBJ databases">
        <authorList>
            <person name="de Groot N.N."/>
        </authorList>
    </citation>
    <scope>NUCLEOTIDE SEQUENCE [LARGE SCALE GENOMIC DNA]</scope>
    <source>
        <strain evidence="1 2">CGMCC 1.6762</strain>
    </source>
</reference>
<organism evidence="1 2">
    <name type="scientific">Bhargavaea beijingensis</name>
    <dbReference type="NCBI Taxonomy" id="426756"/>
    <lineage>
        <taxon>Bacteria</taxon>
        <taxon>Bacillati</taxon>
        <taxon>Bacillota</taxon>
        <taxon>Bacilli</taxon>
        <taxon>Bacillales</taxon>
        <taxon>Caryophanaceae</taxon>
        <taxon>Bhargavaea</taxon>
    </lineage>
</organism>
<name>A0A1G6Y6J5_9BACL</name>
<dbReference type="AlphaFoldDB" id="A0A1G6Y6J5"/>
<dbReference type="OrthoDB" id="1691135at2"/>
<evidence type="ECO:0000313" key="1">
    <source>
        <dbReference type="EMBL" id="SDD86114.1"/>
    </source>
</evidence>